<protein>
    <submittedName>
        <fullName evidence="2">PucR family transcriptional regulator</fullName>
    </submittedName>
</protein>
<dbReference type="Gene3D" id="1.10.10.2840">
    <property type="entry name" value="PucR C-terminal helix-turn-helix domain"/>
    <property type="match status" value="1"/>
</dbReference>
<dbReference type="InterPro" id="IPR051448">
    <property type="entry name" value="CdaR-like_regulators"/>
</dbReference>
<dbReference type="InterPro" id="IPR042070">
    <property type="entry name" value="PucR_C-HTH_sf"/>
</dbReference>
<keyword evidence="3" id="KW-1185">Reference proteome</keyword>
<reference evidence="3" key="1">
    <citation type="journal article" date="2019" name="Int. J. Syst. Evol. Microbiol.">
        <title>The Global Catalogue of Microorganisms (GCM) 10K type strain sequencing project: providing services to taxonomists for standard genome sequencing and annotation.</title>
        <authorList>
            <consortium name="The Broad Institute Genomics Platform"/>
            <consortium name="The Broad Institute Genome Sequencing Center for Infectious Disease"/>
            <person name="Wu L."/>
            <person name="Ma J."/>
        </authorList>
    </citation>
    <scope>NUCLEOTIDE SEQUENCE [LARGE SCALE GENOMIC DNA]</scope>
    <source>
        <strain evidence="3">YIM 94188</strain>
    </source>
</reference>
<proteinExistence type="predicted"/>
<dbReference type="InterPro" id="IPR025736">
    <property type="entry name" value="PucR_C-HTH_dom"/>
</dbReference>
<dbReference type="PANTHER" id="PTHR33744:SF1">
    <property type="entry name" value="DNA-BINDING TRANSCRIPTIONAL ACTIVATOR ADER"/>
    <property type="match status" value="1"/>
</dbReference>
<accession>A0ABW0ZHR9</accession>
<dbReference type="EMBL" id="JBHSNS010000002">
    <property type="protein sequence ID" value="MFC5728889.1"/>
    <property type="molecule type" value="Genomic_DNA"/>
</dbReference>
<comment type="caution">
    <text evidence="2">The sequence shown here is derived from an EMBL/GenBank/DDBJ whole genome shotgun (WGS) entry which is preliminary data.</text>
</comment>
<evidence type="ECO:0000259" key="1">
    <source>
        <dbReference type="Pfam" id="PF13556"/>
    </source>
</evidence>
<dbReference type="Proteomes" id="UP001596072">
    <property type="component" value="Unassembled WGS sequence"/>
</dbReference>
<evidence type="ECO:0000313" key="2">
    <source>
        <dbReference type="EMBL" id="MFC5728889.1"/>
    </source>
</evidence>
<organism evidence="2 3">
    <name type="scientific">Nocardioides vastitatis</name>
    <dbReference type="NCBI Taxonomy" id="2568655"/>
    <lineage>
        <taxon>Bacteria</taxon>
        <taxon>Bacillati</taxon>
        <taxon>Actinomycetota</taxon>
        <taxon>Actinomycetes</taxon>
        <taxon>Propionibacteriales</taxon>
        <taxon>Nocardioidaceae</taxon>
        <taxon>Nocardioides</taxon>
    </lineage>
</organism>
<dbReference type="PANTHER" id="PTHR33744">
    <property type="entry name" value="CARBOHYDRATE DIACID REGULATOR"/>
    <property type="match status" value="1"/>
</dbReference>
<sequence>MSREVHKRLRRELGIPALVCASRAVDGASGAVCDALTEARRCATMLRGLGTESRAVTTNELAIFSLLFTPGREHEMSLFLEQTLGPLRRYDENQKAQLVDTVAAYFAHSMNVAKTARALFVHANTVVKRLARIADVLGEDWQDEPNVTRLRVALLFHSYVEGSPVWE</sequence>
<gene>
    <name evidence="2" type="ORF">ACFPQB_08160</name>
</gene>
<evidence type="ECO:0000313" key="3">
    <source>
        <dbReference type="Proteomes" id="UP001596072"/>
    </source>
</evidence>
<feature type="domain" description="PucR C-terminal helix-turn-helix" evidence="1">
    <location>
        <begin position="98"/>
        <end position="155"/>
    </location>
</feature>
<dbReference type="Pfam" id="PF13556">
    <property type="entry name" value="HTH_30"/>
    <property type="match status" value="1"/>
</dbReference>
<name>A0ABW0ZHR9_9ACTN</name>